<feature type="region of interest" description="Disordered" evidence="9">
    <location>
        <begin position="306"/>
        <end position="331"/>
    </location>
</feature>
<dbReference type="Gene3D" id="3.10.50.40">
    <property type="match status" value="1"/>
</dbReference>
<comment type="caution">
    <text evidence="12">The sequence shown here is derived from an EMBL/GenBank/DDBJ whole genome shotgun (WGS) entry which is preliminary data.</text>
</comment>
<feature type="domain" description="PpiC" evidence="11">
    <location>
        <begin position="163"/>
        <end position="254"/>
    </location>
</feature>
<dbReference type="PROSITE" id="PS01096">
    <property type="entry name" value="PPIC_PPIASE_1"/>
    <property type="match status" value="1"/>
</dbReference>
<keyword evidence="13" id="KW-1185">Reference proteome</keyword>
<dbReference type="SUPFAM" id="SSF54534">
    <property type="entry name" value="FKBP-like"/>
    <property type="match status" value="1"/>
</dbReference>
<dbReference type="EMBL" id="BSNS01000007">
    <property type="protein sequence ID" value="GLQ54117.1"/>
    <property type="molecule type" value="Genomic_DNA"/>
</dbReference>
<name>A0ABQ5W297_9HYPH</name>
<evidence type="ECO:0000256" key="6">
    <source>
        <dbReference type="ARBA" id="ARBA00030642"/>
    </source>
</evidence>
<dbReference type="PROSITE" id="PS50198">
    <property type="entry name" value="PPIC_PPIASE_2"/>
    <property type="match status" value="1"/>
</dbReference>
<dbReference type="InterPro" id="IPR050245">
    <property type="entry name" value="PrsA_foldase"/>
</dbReference>
<evidence type="ECO:0000256" key="5">
    <source>
        <dbReference type="ARBA" id="ARBA00023110"/>
    </source>
</evidence>
<proteinExistence type="inferred from homology"/>
<dbReference type="PANTHER" id="PTHR47245:SF2">
    <property type="entry name" value="PEPTIDYL-PROLYL CIS-TRANS ISOMERASE HP_0175-RELATED"/>
    <property type="match status" value="1"/>
</dbReference>
<dbReference type="SUPFAM" id="SSF109998">
    <property type="entry name" value="Triger factor/SurA peptide-binding domain-like"/>
    <property type="match status" value="1"/>
</dbReference>
<dbReference type="GO" id="GO:0016853">
    <property type="term" value="F:isomerase activity"/>
    <property type="evidence" value="ECO:0007669"/>
    <property type="project" value="UniProtKB-KW"/>
</dbReference>
<evidence type="ECO:0000313" key="13">
    <source>
        <dbReference type="Proteomes" id="UP001156691"/>
    </source>
</evidence>
<feature type="signal peptide" evidence="10">
    <location>
        <begin position="1"/>
        <end position="30"/>
    </location>
</feature>
<dbReference type="InterPro" id="IPR027304">
    <property type="entry name" value="Trigger_fact/SurA_dom_sf"/>
</dbReference>
<dbReference type="EC" id="5.2.1.8" evidence="3"/>
<evidence type="ECO:0000256" key="7">
    <source>
        <dbReference type="ARBA" id="ARBA00031484"/>
    </source>
</evidence>
<sequence>MFKVSKRFAPVAGALVIALLGSAVAPQLMAQDAAPAQAPADAAGQPAGAAQADPAAVVATVDGDEITEADLSFAAEDLAQELQQMPPEERRAFLVRVLIDMKVMAGAAKAEGMDQEPLFQQRLAYLEDQALRRDYFADVIAAQVTPEAVQALYDEYVAEFQSQEEIHARHILVETEEEARQLKGEIDGGADFAALAEEHSIDPGSASKGGDLGFFTSDRMVKPFADAASALTEAGQVSEPVQSDFGWHLIKLEEKRQSSPPSMQQLGQQLQQQAMIRAFSSTVDTLMNNATVEIADPELAAAVEAQKALEDGATEGEAAPAEEAPAEAPAQ</sequence>
<comment type="similarity">
    <text evidence="2">Belongs to the PpiC/parvulin rotamase family.</text>
</comment>
<reference evidence="13" key="1">
    <citation type="journal article" date="2019" name="Int. J. Syst. Evol. Microbiol.">
        <title>The Global Catalogue of Microorganisms (GCM) 10K type strain sequencing project: providing services to taxonomists for standard genome sequencing and annotation.</title>
        <authorList>
            <consortium name="The Broad Institute Genomics Platform"/>
            <consortium name="The Broad Institute Genome Sequencing Center for Infectious Disease"/>
            <person name="Wu L."/>
            <person name="Ma J."/>
        </authorList>
    </citation>
    <scope>NUCLEOTIDE SEQUENCE [LARGE SCALE GENOMIC DNA]</scope>
    <source>
        <strain evidence="13">NBRC 112416</strain>
    </source>
</reference>
<evidence type="ECO:0000313" key="12">
    <source>
        <dbReference type="EMBL" id="GLQ54117.1"/>
    </source>
</evidence>
<organism evidence="12 13">
    <name type="scientific">Devosia nitrariae</name>
    <dbReference type="NCBI Taxonomy" id="2071872"/>
    <lineage>
        <taxon>Bacteria</taxon>
        <taxon>Pseudomonadati</taxon>
        <taxon>Pseudomonadota</taxon>
        <taxon>Alphaproteobacteria</taxon>
        <taxon>Hyphomicrobiales</taxon>
        <taxon>Devosiaceae</taxon>
        <taxon>Devosia</taxon>
    </lineage>
</organism>
<evidence type="ECO:0000259" key="11">
    <source>
        <dbReference type="PROSITE" id="PS50198"/>
    </source>
</evidence>
<evidence type="ECO:0000256" key="3">
    <source>
        <dbReference type="ARBA" id="ARBA00013194"/>
    </source>
</evidence>
<keyword evidence="5 8" id="KW-0697">Rotamase</keyword>
<evidence type="ECO:0000256" key="8">
    <source>
        <dbReference type="PROSITE-ProRule" id="PRU00278"/>
    </source>
</evidence>
<evidence type="ECO:0000256" key="10">
    <source>
        <dbReference type="SAM" id="SignalP"/>
    </source>
</evidence>
<protein>
    <recommendedName>
        <fullName evidence="4">Parvulin-like PPIase</fullName>
        <ecNumber evidence="3">5.2.1.8</ecNumber>
    </recommendedName>
    <alternativeName>
        <fullName evidence="6">Peptidyl-prolyl cis-trans isomerase plp</fullName>
    </alternativeName>
    <alternativeName>
        <fullName evidence="7">Rotamase plp</fullName>
    </alternativeName>
</protein>
<keyword evidence="8 12" id="KW-0413">Isomerase</keyword>
<evidence type="ECO:0000256" key="4">
    <source>
        <dbReference type="ARBA" id="ARBA00018370"/>
    </source>
</evidence>
<accession>A0ABQ5W297</accession>
<dbReference type="RefSeq" id="WP_284339552.1">
    <property type="nucleotide sequence ID" value="NZ_BSNS01000007.1"/>
</dbReference>
<dbReference type="InterPro" id="IPR046357">
    <property type="entry name" value="PPIase_dom_sf"/>
</dbReference>
<evidence type="ECO:0000256" key="9">
    <source>
        <dbReference type="SAM" id="MobiDB-lite"/>
    </source>
</evidence>
<dbReference type="PANTHER" id="PTHR47245">
    <property type="entry name" value="PEPTIDYLPROLYL ISOMERASE"/>
    <property type="match status" value="1"/>
</dbReference>
<dbReference type="Proteomes" id="UP001156691">
    <property type="component" value="Unassembled WGS sequence"/>
</dbReference>
<dbReference type="InterPro" id="IPR023058">
    <property type="entry name" value="PPIase_PpiC_CS"/>
</dbReference>
<comment type="catalytic activity">
    <reaction evidence="1">
        <text>[protein]-peptidylproline (omega=180) = [protein]-peptidylproline (omega=0)</text>
        <dbReference type="Rhea" id="RHEA:16237"/>
        <dbReference type="Rhea" id="RHEA-COMP:10747"/>
        <dbReference type="Rhea" id="RHEA-COMP:10748"/>
        <dbReference type="ChEBI" id="CHEBI:83833"/>
        <dbReference type="ChEBI" id="CHEBI:83834"/>
        <dbReference type="EC" id="5.2.1.8"/>
    </reaction>
</comment>
<feature type="compositionally biased region" description="Low complexity" evidence="9">
    <location>
        <begin position="317"/>
        <end position="331"/>
    </location>
</feature>
<dbReference type="Pfam" id="PF00639">
    <property type="entry name" value="Rotamase"/>
    <property type="match status" value="1"/>
</dbReference>
<evidence type="ECO:0000256" key="2">
    <source>
        <dbReference type="ARBA" id="ARBA00007656"/>
    </source>
</evidence>
<keyword evidence="10" id="KW-0732">Signal</keyword>
<dbReference type="Gene3D" id="1.10.8.1040">
    <property type="match status" value="1"/>
</dbReference>
<feature type="chain" id="PRO_5045317827" description="Parvulin-like PPIase" evidence="10">
    <location>
        <begin position="31"/>
        <end position="331"/>
    </location>
</feature>
<evidence type="ECO:0000256" key="1">
    <source>
        <dbReference type="ARBA" id="ARBA00000971"/>
    </source>
</evidence>
<gene>
    <name evidence="12" type="ORF">GCM10010862_13760</name>
</gene>
<dbReference type="InterPro" id="IPR000297">
    <property type="entry name" value="PPIase_PpiC"/>
</dbReference>